<dbReference type="Proteomes" id="UP000071859">
    <property type="component" value="Unassembled WGS sequence"/>
</dbReference>
<evidence type="ECO:0000256" key="4">
    <source>
        <dbReference type="SAM" id="MobiDB-lite"/>
    </source>
</evidence>
<name>A0A158EG51_9BURK</name>
<feature type="compositionally biased region" description="Low complexity" evidence="4">
    <location>
        <begin position="221"/>
        <end position="248"/>
    </location>
</feature>
<evidence type="ECO:0000256" key="2">
    <source>
        <dbReference type="ARBA" id="ARBA00022729"/>
    </source>
</evidence>
<comment type="subcellular location">
    <subcellularLocation>
        <location evidence="1">Membrane</location>
    </subcellularLocation>
</comment>
<reference evidence="6" key="1">
    <citation type="submission" date="2016-01" db="EMBL/GenBank/DDBJ databases">
        <authorList>
            <person name="Peeters C."/>
        </authorList>
    </citation>
    <scope>NUCLEOTIDE SEQUENCE</scope>
    <source>
        <strain evidence="6">LMG 29321</strain>
    </source>
</reference>
<organism evidence="6 7">
    <name type="scientific">Caballeronia calidae</name>
    <dbReference type="NCBI Taxonomy" id="1777139"/>
    <lineage>
        <taxon>Bacteria</taxon>
        <taxon>Pseudomonadati</taxon>
        <taxon>Pseudomonadota</taxon>
        <taxon>Betaproteobacteria</taxon>
        <taxon>Burkholderiales</taxon>
        <taxon>Burkholderiaceae</taxon>
        <taxon>Caballeronia</taxon>
    </lineage>
</organism>
<dbReference type="GO" id="GO:0016020">
    <property type="term" value="C:membrane"/>
    <property type="evidence" value="ECO:0007669"/>
    <property type="project" value="UniProtKB-SubCell"/>
</dbReference>
<evidence type="ECO:0000256" key="3">
    <source>
        <dbReference type="ARBA" id="ARBA00023136"/>
    </source>
</evidence>
<keyword evidence="2 5" id="KW-0732">Signal</keyword>
<feature type="chain" id="PRO_5007625161" evidence="5">
    <location>
        <begin position="22"/>
        <end position="550"/>
    </location>
</feature>
<evidence type="ECO:0000256" key="1">
    <source>
        <dbReference type="ARBA" id="ARBA00004370"/>
    </source>
</evidence>
<gene>
    <name evidence="6" type="ORF">AWB78_07693</name>
</gene>
<dbReference type="PANTHER" id="PTHR30332">
    <property type="entry name" value="PROBABLE GENERAL SECRETION PATHWAY PROTEIN D"/>
    <property type="match status" value="1"/>
</dbReference>
<keyword evidence="3" id="KW-0472">Membrane</keyword>
<evidence type="ECO:0000313" key="6">
    <source>
        <dbReference type="EMBL" id="SAL05773.1"/>
    </source>
</evidence>
<sequence>MKRFLFRKTFAMSVATATALAGCGIQQVNHAQQQTESDTRAQLANAPQSRPVFQIHEGAWLRGEQVSATRPQPQIFDKPVSFRDADTHISTLQDIADWIARTYNQRVVIDPSVSASPGISTASAANSKAPKLPELPAGLATSLTAGTIPAAGPLTPQTPLRFTGKFGDFVNTVDQRFGVYSANRDGALTFFKTETRIYTLPDLTDLSQAMTGQIEADMSNSTSSSGSSSGASGSASSSASGSGGQSTTLTAQADPWKTFQESASAIAGAGANVFTDRNMGILTVTGSPAQCDRVEAFMHKLDGMFGKRVAIEAKIYEVRRNQEDNYGMNLALAYKSANGHTGATFTGAGVPTVTSSATPMTFGATIVGGKLDGTKASLQALSTLGNVTEVVSRAGVTQNGKILSLQSATLQDYVPSIQTTLASNVGSSTAVQTATDISGFTSSFRPRVVDGKIVIAFDMTLSQLDPLQTFSAGSSSSVTNVQLRTKPFARFQQQVWLKPGESLVLTGMQQQTTSTTNNGVGSPYMPLAGGGVDAQKSDTMIAIVITARLL</sequence>
<evidence type="ECO:0000313" key="7">
    <source>
        <dbReference type="Proteomes" id="UP000071859"/>
    </source>
</evidence>
<dbReference type="RefSeq" id="WP_062611807.1">
    <property type="nucleotide sequence ID" value="NZ_FCOX02000090.1"/>
</dbReference>
<evidence type="ECO:0000256" key="5">
    <source>
        <dbReference type="SAM" id="SignalP"/>
    </source>
</evidence>
<comment type="caution">
    <text evidence="6">The sequence shown here is derived from an EMBL/GenBank/DDBJ whole genome shotgun (WGS) entry which is preliminary data.</text>
</comment>
<dbReference type="PANTHER" id="PTHR30332:SF24">
    <property type="entry name" value="SECRETIN GSPD-RELATED"/>
    <property type="match status" value="1"/>
</dbReference>
<dbReference type="OrthoDB" id="6638496at2"/>
<dbReference type="InterPro" id="IPR050810">
    <property type="entry name" value="Bact_Secretion_Sys_Channel"/>
</dbReference>
<protein>
    <submittedName>
        <fullName evidence="6">Type IVB pilus formation outer membrane protein</fullName>
    </submittedName>
</protein>
<keyword evidence="7" id="KW-1185">Reference proteome</keyword>
<proteinExistence type="predicted"/>
<feature type="signal peptide" evidence="5">
    <location>
        <begin position="1"/>
        <end position="21"/>
    </location>
</feature>
<dbReference type="PROSITE" id="PS51257">
    <property type="entry name" value="PROKAR_LIPOPROTEIN"/>
    <property type="match status" value="1"/>
</dbReference>
<dbReference type="EMBL" id="FCOX02000090">
    <property type="protein sequence ID" value="SAL05773.1"/>
    <property type="molecule type" value="Genomic_DNA"/>
</dbReference>
<dbReference type="AlphaFoldDB" id="A0A158EG51"/>
<feature type="region of interest" description="Disordered" evidence="4">
    <location>
        <begin position="217"/>
        <end position="249"/>
    </location>
</feature>
<accession>A0A158EG51</accession>